<dbReference type="SUPFAM" id="SSF55874">
    <property type="entry name" value="ATPase domain of HSP90 chaperone/DNA topoisomerase II/histidine kinase"/>
    <property type="match status" value="1"/>
</dbReference>
<comment type="caution">
    <text evidence="4">The sequence shown here is derived from an EMBL/GenBank/DDBJ whole genome shotgun (WGS) entry which is preliminary data.</text>
</comment>
<dbReference type="Gene3D" id="3.30.565.10">
    <property type="entry name" value="Histidine kinase-like ATPase, C-terminal domain"/>
    <property type="match status" value="1"/>
</dbReference>
<dbReference type="RefSeq" id="WP_290112931.1">
    <property type="nucleotide sequence ID" value="NZ_JAUEPL010000024.1"/>
</dbReference>
<dbReference type="PANTHER" id="PTHR35526">
    <property type="entry name" value="ANTI-SIGMA-F FACTOR RSBW-RELATED"/>
    <property type="match status" value="1"/>
</dbReference>
<dbReference type="InterPro" id="IPR050267">
    <property type="entry name" value="Anti-sigma-factor_SerPK"/>
</dbReference>
<dbReference type="InterPro" id="IPR036890">
    <property type="entry name" value="HATPase_C_sf"/>
</dbReference>
<feature type="compositionally biased region" description="Low complexity" evidence="2">
    <location>
        <begin position="26"/>
        <end position="62"/>
    </location>
</feature>
<name>A0ABT7Z8G8_9ACTN</name>
<protein>
    <submittedName>
        <fullName evidence="4">Anti-sigma regulatory factor</fullName>
    </submittedName>
</protein>
<keyword evidence="1" id="KW-0808">Transferase</keyword>
<sequence length="194" mass="19459">MTLGGERVAAGPELVAQRSPVPGARAGLTAGPSASGSPGTGAVAGASRASGASGAPGASGASKASRYEVASEEDLLTVRHAVRAATVEAGFGLVDQTRIVTAASELARNAYVHGGGGALEIQLVNRSGRKGLRLTVRDDGPGIPDLEMALTDGFTTGQGLGHGLGGARRLMHEFQVHSVPGQGTTVVATRWNDR</sequence>
<feature type="domain" description="Histidine kinase/HSP90-like ATPase" evidence="3">
    <location>
        <begin position="94"/>
        <end position="194"/>
    </location>
</feature>
<proteinExistence type="predicted"/>
<dbReference type="CDD" id="cd16934">
    <property type="entry name" value="HATPase_RsbT-like"/>
    <property type="match status" value="1"/>
</dbReference>
<dbReference type="EMBL" id="JAUEPL010000024">
    <property type="protein sequence ID" value="MDN3295789.1"/>
    <property type="molecule type" value="Genomic_DNA"/>
</dbReference>
<reference evidence="4" key="1">
    <citation type="submission" date="2023-06" db="EMBL/GenBank/DDBJ databases">
        <title>WGS-Sequencing of Streptomyces ficellus isolate 21 collected from sand in Gara Djebilet Iron Mine in Algeria.</title>
        <authorList>
            <person name="Zegers G.P."/>
            <person name="Gomez A."/>
            <person name="Gueddou A."/>
            <person name="Zahara A.F."/>
            <person name="Worth M."/>
            <person name="Sevigny J.L."/>
            <person name="Tisa L."/>
        </authorList>
    </citation>
    <scope>NUCLEOTIDE SEQUENCE</scope>
    <source>
        <strain evidence="4">AS11</strain>
    </source>
</reference>
<dbReference type="InterPro" id="IPR003594">
    <property type="entry name" value="HATPase_dom"/>
</dbReference>
<accession>A0ABT7Z8G8</accession>
<dbReference type="SMART" id="SM00387">
    <property type="entry name" value="HATPase_c"/>
    <property type="match status" value="1"/>
</dbReference>
<dbReference type="Pfam" id="PF02518">
    <property type="entry name" value="HATPase_c"/>
    <property type="match status" value="1"/>
</dbReference>
<keyword evidence="1" id="KW-0723">Serine/threonine-protein kinase</keyword>
<gene>
    <name evidence="4" type="ORF">QWM81_17365</name>
</gene>
<evidence type="ECO:0000259" key="3">
    <source>
        <dbReference type="SMART" id="SM00387"/>
    </source>
</evidence>
<evidence type="ECO:0000256" key="1">
    <source>
        <dbReference type="ARBA" id="ARBA00022527"/>
    </source>
</evidence>
<dbReference type="PANTHER" id="PTHR35526:SF3">
    <property type="entry name" value="ANTI-SIGMA-F FACTOR RSBW"/>
    <property type="match status" value="1"/>
</dbReference>
<evidence type="ECO:0000256" key="2">
    <source>
        <dbReference type="SAM" id="MobiDB-lite"/>
    </source>
</evidence>
<keyword evidence="1" id="KW-0418">Kinase</keyword>
<keyword evidence="5" id="KW-1185">Reference proteome</keyword>
<evidence type="ECO:0000313" key="5">
    <source>
        <dbReference type="Proteomes" id="UP001174050"/>
    </source>
</evidence>
<feature type="region of interest" description="Disordered" evidence="2">
    <location>
        <begin position="1"/>
        <end position="62"/>
    </location>
</feature>
<organism evidence="4 5">
    <name type="scientific">Streptomyces ficellus</name>
    <dbReference type="NCBI Taxonomy" id="1977088"/>
    <lineage>
        <taxon>Bacteria</taxon>
        <taxon>Bacillati</taxon>
        <taxon>Actinomycetota</taxon>
        <taxon>Actinomycetes</taxon>
        <taxon>Kitasatosporales</taxon>
        <taxon>Streptomycetaceae</taxon>
        <taxon>Streptomyces</taxon>
    </lineage>
</organism>
<evidence type="ECO:0000313" key="4">
    <source>
        <dbReference type="EMBL" id="MDN3295789.1"/>
    </source>
</evidence>
<dbReference type="Proteomes" id="UP001174050">
    <property type="component" value="Unassembled WGS sequence"/>
</dbReference>